<comment type="similarity">
    <text evidence="1">Belongs to the aldolase class II family. Adducin subfamily.</text>
</comment>
<dbReference type="Pfam" id="PF00596">
    <property type="entry name" value="Aldolase_II"/>
    <property type="match status" value="1"/>
</dbReference>
<dbReference type="PANTHER" id="PTHR10672:SF21">
    <property type="entry name" value="CLASS II ALDOLASE_ADDUCIN N-TERMINAL DOMAIN-CONTAINING PROTEIN"/>
    <property type="match status" value="1"/>
</dbReference>
<dbReference type="GO" id="GO:0051015">
    <property type="term" value="F:actin filament binding"/>
    <property type="evidence" value="ECO:0007669"/>
    <property type="project" value="TreeGrafter"/>
</dbReference>
<dbReference type="GO" id="GO:0005856">
    <property type="term" value="C:cytoskeleton"/>
    <property type="evidence" value="ECO:0007669"/>
    <property type="project" value="TreeGrafter"/>
</dbReference>
<dbReference type="PANTHER" id="PTHR10672">
    <property type="entry name" value="ADDUCIN"/>
    <property type="match status" value="1"/>
</dbReference>
<dbReference type="EMBL" id="CAXIEN010000285">
    <property type="protein sequence ID" value="CAL1291512.1"/>
    <property type="molecule type" value="Genomic_DNA"/>
</dbReference>
<keyword evidence="4" id="KW-1185">Reference proteome</keyword>
<gene>
    <name evidence="3" type="ORF">LARSCL_LOCUS17127</name>
</gene>
<proteinExistence type="inferred from homology"/>
<protein>
    <recommendedName>
        <fullName evidence="2">Class II aldolase/adducin N-terminal domain-containing protein</fullName>
    </recommendedName>
</protein>
<evidence type="ECO:0000313" key="3">
    <source>
        <dbReference type="EMBL" id="CAL1291512.1"/>
    </source>
</evidence>
<dbReference type="AlphaFoldDB" id="A0AAV2B6N4"/>
<dbReference type="SUPFAM" id="SSF53639">
    <property type="entry name" value="AraD/HMP-PK domain-like"/>
    <property type="match status" value="1"/>
</dbReference>
<name>A0AAV2B6N4_9ARAC</name>
<dbReference type="InterPro" id="IPR036409">
    <property type="entry name" value="Aldolase_II/adducin_N_sf"/>
</dbReference>
<reference evidence="3 4" key="1">
    <citation type="submission" date="2024-04" db="EMBL/GenBank/DDBJ databases">
        <authorList>
            <person name="Rising A."/>
            <person name="Reimegard J."/>
            <person name="Sonavane S."/>
            <person name="Akerstrom W."/>
            <person name="Nylinder S."/>
            <person name="Hedman E."/>
            <person name="Kallberg Y."/>
        </authorList>
    </citation>
    <scope>NUCLEOTIDE SEQUENCE [LARGE SCALE GENOMIC DNA]</scope>
</reference>
<evidence type="ECO:0000313" key="4">
    <source>
        <dbReference type="Proteomes" id="UP001497382"/>
    </source>
</evidence>
<dbReference type="InterPro" id="IPR001303">
    <property type="entry name" value="Aldolase_II/adducin_N"/>
</dbReference>
<dbReference type="Proteomes" id="UP001497382">
    <property type="component" value="Unassembled WGS sequence"/>
</dbReference>
<feature type="non-terminal residue" evidence="3">
    <location>
        <position position="113"/>
    </location>
</feature>
<sequence>MVHQNSSRFYNRVAYDTTYTGLGDFEERTEGERLGEALGQNSVLFMGNHGVLTAAESVDVAFDDMYFLEKAAMIQALAYSTNQEVKEIDERVVAHTSKQFLEILPFLAKKHLD</sequence>
<organism evidence="3 4">
    <name type="scientific">Larinioides sclopetarius</name>
    <dbReference type="NCBI Taxonomy" id="280406"/>
    <lineage>
        <taxon>Eukaryota</taxon>
        <taxon>Metazoa</taxon>
        <taxon>Ecdysozoa</taxon>
        <taxon>Arthropoda</taxon>
        <taxon>Chelicerata</taxon>
        <taxon>Arachnida</taxon>
        <taxon>Araneae</taxon>
        <taxon>Araneomorphae</taxon>
        <taxon>Entelegynae</taxon>
        <taxon>Araneoidea</taxon>
        <taxon>Araneidae</taxon>
        <taxon>Larinioides</taxon>
    </lineage>
</organism>
<accession>A0AAV2B6N4</accession>
<feature type="domain" description="Class II aldolase/adducin N-terminal" evidence="2">
    <location>
        <begin position="2"/>
        <end position="75"/>
    </location>
</feature>
<evidence type="ECO:0000256" key="1">
    <source>
        <dbReference type="ARBA" id="ARBA00006274"/>
    </source>
</evidence>
<dbReference type="InterPro" id="IPR051017">
    <property type="entry name" value="Aldolase-II_Adducin_sf"/>
</dbReference>
<dbReference type="GO" id="GO:0005886">
    <property type="term" value="C:plasma membrane"/>
    <property type="evidence" value="ECO:0007669"/>
    <property type="project" value="UniProtKB-SubCell"/>
</dbReference>
<comment type="caution">
    <text evidence="3">The sequence shown here is derived from an EMBL/GenBank/DDBJ whole genome shotgun (WGS) entry which is preliminary data.</text>
</comment>
<evidence type="ECO:0000259" key="2">
    <source>
        <dbReference type="Pfam" id="PF00596"/>
    </source>
</evidence>
<dbReference type="Gene3D" id="3.40.225.10">
    <property type="entry name" value="Class II aldolase/adducin N-terminal domain"/>
    <property type="match status" value="1"/>
</dbReference>